<dbReference type="Pfam" id="PF00578">
    <property type="entry name" value="AhpC-TSA"/>
    <property type="match status" value="1"/>
</dbReference>
<feature type="domain" description="Alkyl hydroperoxide reductase subunit C/ Thiol specific antioxidant" evidence="8">
    <location>
        <begin position="107"/>
        <end position="230"/>
    </location>
</feature>
<dbReference type="Proteomes" id="UP001281761">
    <property type="component" value="Unassembled WGS sequence"/>
</dbReference>
<keyword evidence="10" id="KW-1185">Reference proteome</keyword>
<evidence type="ECO:0000313" key="10">
    <source>
        <dbReference type="Proteomes" id="UP001281761"/>
    </source>
</evidence>
<evidence type="ECO:0000256" key="2">
    <source>
        <dbReference type="ARBA" id="ARBA00022862"/>
    </source>
</evidence>
<dbReference type="PANTHER" id="PTHR42801:SF4">
    <property type="entry name" value="AHPC_TSA FAMILY PROTEIN"/>
    <property type="match status" value="1"/>
</dbReference>
<keyword evidence="6" id="KW-0175">Coiled coil</keyword>
<name>A0ABQ9WUD9_9EUKA</name>
<dbReference type="InterPro" id="IPR050924">
    <property type="entry name" value="Peroxiredoxin_BCP/PrxQ"/>
</dbReference>
<gene>
    <name evidence="9" type="ORF">BLNAU_22154</name>
</gene>
<dbReference type="InterPro" id="IPR000866">
    <property type="entry name" value="AhpC/TSA"/>
</dbReference>
<proteinExistence type="predicted"/>
<evidence type="ECO:0000256" key="1">
    <source>
        <dbReference type="ARBA" id="ARBA00022559"/>
    </source>
</evidence>
<feature type="compositionally biased region" description="Basic residues" evidence="7">
    <location>
        <begin position="299"/>
        <end position="309"/>
    </location>
</feature>
<keyword evidence="3" id="KW-0560">Oxidoreductase</keyword>
<keyword evidence="4" id="KW-1015">Disulfide bond</keyword>
<organism evidence="9 10">
    <name type="scientific">Blattamonas nauphoetae</name>
    <dbReference type="NCBI Taxonomy" id="2049346"/>
    <lineage>
        <taxon>Eukaryota</taxon>
        <taxon>Metamonada</taxon>
        <taxon>Preaxostyla</taxon>
        <taxon>Oxymonadida</taxon>
        <taxon>Blattamonas</taxon>
    </lineage>
</organism>
<evidence type="ECO:0000256" key="4">
    <source>
        <dbReference type="ARBA" id="ARBA00023157"/>
    </source>
</evidence>
<feature type="coiled-coil region" evidence="6">
    <location>
        <begin position="265"/>
        <end position="292"/>
    </location>
</feature>
<evidence type="ECO:0000256" key="3">
    <source>
        <dbReference type="ARBA" id="ARBA00023002"/>
    </source>
</evidence>
<keyword evidence="1" id="KW-0575">Peroxidase</keyword>
<protein>
    <submittedName>
        <fullName evidence="9">AhpC/TSA family protein</fullName>
    </submittedName>
</protein>
<keyword evidence="5" id="KW-0676">Redox-active center</keyword>
<dbReference type="PANTHER" id="PTHR42801">
    <property type="entry name" value="THIOREDOXIN-DEPENDENT PEROXIDE REDUCTASE"/>
    <property type="match status" value="1"/>
</dbReference>
<sequence length="322" mass="36647">MDRIDTWRAGDPFNDDCEWCTLRIVVPRKFSLASSLDCEPSRQRQDGSQPSTHFRSKRSVLERKDVYPARDRLTPPNGHIISFTFSRLEWDDTHIHCAWASLPALNVGDRAKNFVLKNQNGQEISFKDQLGDGPPVVFVNHNGTSLHDSRMLKGFSLFKKQFNAQNAKVFGVSANSEAKIAKTKSKYNLKSDLLSDPKHPVKSLWGIKRKGTHEAARTSIVFSPTAELRKALSAVKKINKKEKFGTADDNEEMDGITTIFEDEAAEQWDDEVDVTEEDRRDTERMLEGLANEEEGMKVKTAKKHKKQNRKDRDKRAMISSIL</sequence>
<evidence type="ECO:0000256" key="5">
    <source>
        <dbReference type="ARBA" id="ARBA00023284"/>
    </source>
</evidence>
<comment type="caution">
    <text evidence="9">The sequence shown here is derived from an EMBL/GenBank/DDBJ whole genome shotgun (WGS) entry which is preliminary data.</text>
</comment>
<evidence type="ECO:0000259" key="8">
    <source>
        <dbReference type="Pfam" id="PF00578"/>
    </source>
</evidence>
<evidence type="ECO:0000256" key="6">
    <source>
        <dbReference type="SAM" id="Coils"/>
    </source>
</evidence>
<dbReference type="SUPFAM" id="SSF52833">
    <property type="entry name" value="Thioredoxin-like"/>
    <property type="match status" value="1"/>
</dbReference>
<keyword evidence="2" id="KW-0049">Antioxidant</keyword>
<dbReference type="InterPro" id="IPR036249">
    <property type="entry name" value="Thioredoxin-like_sf"/>
</dbReference>
<dbReference type="Gene3D" id="3.40.30.10">
    <property type="entry name" value="Glutaredoxin"/>
    <property type="match status" value="1"/>
</dbReference>
<evidence type="ECO:0000256" key="7">
    <source>
        <dbReference type="SAM" id="MobiDB-lite"/>
    </source>
</evidence>
<dbReference type="EMBL" id="JARBJD010000373">
    <property type="protein sequence ID" value="KAK2942943.1"/>
    <property type="molecule type" value="Genomic_DNA"/>
</dbReference>
<accession>A0ABQ9WUD9</accession>
<evidence type="ECO:0000313" key="9">
    <source>
        <dbReference type="EMBL" id="KAK2942943.1"/>
    </source>
</evidence>
<feature type="region of interest" description="Disordered" evidence="7">
    <location>
        <begin position="297"/>
        <end position="322"/>
    </location>
</feature>
<reference evidence="9 10" key="1">
    <citation type="journal article" date="2022" name="bioRxiv">
        <title>Genomics of Preaxostyla Flagellates Illuminates Evolutionary Transitions and the Path Towards Mitochondrial Loss.</title>
        <authorList>
            <person name="Novak L.V.F."/>
            <person name="Treitli S.C."/>
            <person name="Pyrih J."/>
            <person name="Halakuc P."/>
            <person name="Pipaliya S.V."/>
            <person name="Vacek V."/>
            <person name="Brzon O."/>
            <person name="Soukal P."/>
            <person name="Eme L."/>
            <person name="Dacks J.B."/>
            <person name="Karnkowska A."/>
            <person name="Elias M."/>
            <person name="Hampl V."/>
        </authorList>
    </citation>
    <scope>NUCLEOTIDE SEQUENCE [LARGE SCALE GENOMIC DNA]</scope>
    <source>
        <strain evidence="9">NAU3</strain>
        <tissue evidence="9">Gut</tissue>
    </source>
</reference>